<accession>A0AAD1MBA7</accession>
<dbReference type="AlphaFoldDB" id="A0AAD1MBA7"/>
<dbReference type="EMBL" id="AP022561">
    <property type="protein sequence ID" value="BBX06360.1"/>
    <property type="molecule type" value="Genomic_DNA"/>
</dbReference>
<keyword evidence="2" id="KW-1185">Reference proteome</keyword>
<name>A0AAD1MBA7_9MYCO</name>
<gene>
    <name evidence="1" type="ORF">MAIC_11630</name>
</gene>
<dbReference type="KEGG" id="maic:MAIC_11630"/>
<evidence type="ECO:0000313" key="2">
    <source>
        <dbReference type="Proteomes" id="UP000467327"/>
    </source>
</evidence>
<evidence type="ECO:0000313" key="1">
    <source>
        <dbReference type="EMBL" id="BBX06360.1"/>
    </source>
</evidence>
<organism evidence="1 2">
    <name type="scientific">Mycolicibacterium aichiense</name>
    <dbReference type="NCBI Taxonomy" id="1799"/>
    <lineage>
        <taxon>Bacteria</taxon>
        <taxon>Bacillati</taxon>
        <taxon>Actinomycetota</taxon>
        <taxon>Actinomycetes</taxon>
        <taxon>Mycobacteriales</taxon>
        <taxon>Mycobacteriaceae</taxon>
        <taxon>Mycolicibacterium</taxon>
    </lineage>
</organism>
<dbReference type="Proteomes" id="UP000467327">
    <property type="component" value="Chromosome"/>
</dbReference>
<sequence>MVVGVRAADQRNILRRCPFGVTVGELTGGPAVVFDQEVVAFAGQGEIVDVGAAAVFPIFGRVVDVAVVAVDGAAGCGAATVFGQQHDSLVCRRQSLAATEPQ</sequence>
<protein>
    <submittedName>
        <fullName evidence="1">Uncharacterized protein</fullName>
    </submittedName>
</protein>
<proteinExistence type="predicted"/>
<reference evidence="1 2" key="1">
    <citation type="journal article" date="2019" name="Emerg. Microbes Infect.">
        <title>Comprehensive subspecies identification of 175 nontuberculous mycobacteria species based on 7547 genomic profiles.</title>
        <authorList>
            <person name="Matsumoto Y."/>
            <person name="Kinjo T."/>
            <person name="Motooka D."/>
            <person name="Nabeya D."/>
            <person name="Jung N."/>
            <person name="Uechi K."/>
            <person name="Horii T."/>
            <person name="Iida T."/>
            <person name="Fujita J."/>
            <person name="Nakamura S."/>
        </authorList>
    </citation>
    <scope>NUCLEOTIDE SEQUENCE [LARGE SCALE GENOMIC DNA]</scope>
    <source>
        <strain evidence="1 2">JCM 6376</strain>
    </source>
</reference>